<reference evidence="1" key="1">
    <citation type="submission" date="2012-12" db="EMBL/GenBank/DDBJ databases">
        <authorList>
            <person name="Pethick F.E."/>
            <person name="MacFadyen A.C."/>
            <person name="Tang Z."/>
            <person name="Sangal V."/>
            <person name="Tze-Tze L."/>
            <person name="Chu J."/>
            <person name="Guo M."/>
            <person name="Kirby R."/>
            <person name="Hoskisson P.A."/>
            <person name="Herron P.R."/>
            <person name="Hunter I.S."/>
        </authorList>
    </citation>
    <scope>NUCLEOTIDE SEQUENCE</scope>
    <source>
        <strain evidence="1">ATCC 10970</strain>
    </source>
</reference>
<sequence>MSRQDRVQIGYKAYLKRGRDFVCHMVKKNRSQNFTWNWPTAIDKIKRCY</sequence>
<dbReference type="AlphaFoldDB" id="A0A8A1V3G0"/>
<evidence type="ECO:0000313" key="2">
    <source>
        <dbReference type="Proteomes" id="UP000011074"/>
    </source>
</evidence>
<name>A0A8A1V3G0_STRR1</name>
<dbReference type="EMBL" id="CP048261">
    <property type="protein sequence ID" value="QST85462.1"/>
    <property type="molecule type" value="Genomic_DNA"/>
</dbReference>
<dbReference type="Proteomes" id="UP000011074">
    <property type="component" value="Chromosome"/>
</dbReference>
<dbReference type="RefSeq" id="WP_156100251.1">
    <property type="nucleotide sequence ID" value="NZ_CP048261.1"/>
</dbReference>
<reference evidence="1" key="3">
    <citation type="journal article" date="2021" name="bioRxiv">
        <title>Bilateral symmetry of linear streptomycete chromosomes.</title>
        <authorList>
            <person name="Algora-Gallardo L."/>
            <person name="Schniete J.K."/>
            <person name="Mark D.R."/>
            <person name="Hunter I.S."/>
            <person name="Herron P.R."/>
        </authorList>
    </citation>
    <scope>NUCLEOTIDE SEQUENCE</scope>
    <source>
        <strain evidence="1">ATCC 10970</strain>
    </source>
</reference>
<dbReference type="GeneID" id="66860283"/>
<gene>
    <name evidence="1" type="ORF">SRIM_039890</name>
</gene>
<organism evidence="1 2">
    <name type="scientific">Streptomyces rimosus subsp. rimosus (strain ATCC 10970 / DSM 40260 / JCM 4667 / NRRL 2234)</name>
    <dbReference type="NCBI Taxonomy" id="1265868"/>
    <lineage>
        <taxon>Bacteria</taxon>
        <taxon>Bacillati</taxon>
        <taxon>Actinomycetota</taxon>
        <taxon>Actinomycetes</taxon>
        <taxon>Kitasatosporales</taxon>
        <taxon>Streptomycetaceae</taxon>
        <taxon>Streptomyces</taxon>
    </lineage>
</organism>
<evidence type="ECO:0000313" key="1">
    <source>
        <dbReference type="EMBL" id="QST85462.1"/>
    </source>
</evidence>
<proteinExistence type="predicted"/>
<protein>
    <submittedName>
        <fullName evidence="1">Uncharacterized protein</fullName>
    </submittedName>
</protein>
<accession>A0A8A1V3G0</accession>
<reference evidence="1" key="2">
    <citation type="submission" date="2020-01" db="EMBL/GenBank/DDBJ databases">
        <authorList>
            <person name="Algora L."/>
            <person name="Schniete J.K."/>
            <person name="MacFadyen A."/>
            <person name="Hoskisson P.A."/>
            <person name="Hunter I.S."/>
            <person name="Herron P.R."/>
        </authorList>
    </citation>
    <scope>NUCLEOTIDE SEQUENCE</scope>
    <source>
        <strain evidence="1">ATCC 10970</strain>
    </source>
</reference>